<dbReference type="InterPro" id="IPR028994">
    <property type="entry name" value="Integrin_alpha_N"/>
</dbReference>
<dbReference type="EMBL" id="CP022515">
    <property type="protein sequence ID" value="ASO04645.1"/>
    <property type="molecule type" value="Genomic_DNA"/>
</dbReference>
<evidence type="ECO:0000313" key="3">
    <source>
        <dbReference type="Proteomes" id="UP000204551"/>
    </source>
</evidence>
<protein>
    <submittedName>
        <fullName evidence="2">Repeat domain in Vibrio, Colwellia, Bradyrhizobium and Shewanella</fullName>
    </submittedName>
</protein>
<accession>A0A221UTH1</accession>
<sequence length="667" mass="75542">MYKIKNVPIIAISALWLLCNCKNDKTQKTPTAEAIDDFVMTEYNNPDLMVDLGVGLWAWPLPMDYDGDGDMDLIVSCPDTPFNGTYFFENTSKGTTKMPIFEAPKKIGQGMKNLQIYSAAKNPRILGRGIEYLNFKDSVFSNPEKLFPNDHLEKGHQKLRFSQWTYVDYENDGDLDLLVGIDDWGDYGWDNAFDSKGKWTNGPLHGYVYLLENINGKYVEKGKIEADGKPIDLYGAPSPNMYDFDGDGDLDLICGEFLDRFTWFENTGTRDKPIFSKGQFLSNEEGVIKMDLEMIIPSAIDWDKDRDIDLVVGDEDGRVAFIENTGVKKEKMPIFESPKYFQQKAEHVKFGALATPFSVDWDDDGDEDLIVGNSAGYIGFIENLDGSSNPKWAEPIRLKSTLGEEIRYLAGDSGSIQGPAEKKWGYTTLSVSDWDGDGLKDIIVNSIWGKIEWHKNIGKKGNPELLPAQPVTVDWQSRDIPKPEWNWWSPAKTELATQWRTTPLTIDWNNDGLMDLVMLDHEGYLTFYERYRTLDNGLMLKPGQRIFYGVDRSEYDNKNNPENNVTGPLRLNTGKYGKSGRRKLTFVDWDQDGDLDLIVNSKNAAWFENVGTENGKINMKFKGDLSEQKLAGHTTSPTIVDWDKNGVPDLLLGAEDGFLYHLKNTSK</sequence>
<evidence type="ECO:0000256" key="1">
    <source>
        <dbReference type="ARBA" id="ARBA00022729"/>
    </source>
</evidence>
<dbReference type="KEGG" id="aalg:AREALGSMS7_01170"/>
<dbReference type="Gene3D" id="2.130.10.130">
    <property type="entry name" value="Integrin alpha, N-terminal"/>
    <property type="match status" value="2"/>
</dbReference>
<dbReference type="PANTHER" id="PTHR44103:SF1">
    <property type="entry name" value="PROPROTEIN CONVERTASE P"/>
    <property type="match status" value="1"/>
</dbReference>
<dbReference type="SUPFAM" id="SSF69318">
    <property type="entry name" value="Integrin alpha N-terminal domain"/>
    <property type="match status" value="1"/>
</dbReference>
<organism evidence="2 3">
    <name type="scientific">Arenibacter algicola</name>
    <dbReference type="NCBI Taxonomy" id="616991"/>
    <lineage>
        <taxon>Bacteria</taxon>
        <taxon>Pseudomonadati</taxon>
        <taxon>Bacteroidota</taxon>
        <taxon>Flavobacteriia</taxon>
        <taxon>Flavobacteriales</taxon>
        <taxon>Flavobacteriaceae</taxon>
        <taxon>Arenibacter</taxon>
    </lineage>
</organism>
<reference evidence="2 3" key="1">
    <citation type="submission" date="2017-07" db="EMBL/GenBank/DDBJ databases">
        <title>Genome Sequence of Arenibacter algicola Strain SMS7 Isolated from a culture of the Diatom Skeletonema marinoi.</title>
        <authorList>
            <person name="Topel M."/>
            <person name="Pinder M.I.M."/>
            <person name="Johansson O.N."/>
            <person name="Kourtchenko O."/>
            <person name="Godhe A."/>
            <person name="Clarke A.K."/>
        </authorList>
    </citation>
    <scope>NUCLEOTIDE SEQUENCE [LARGE SCALE GENOMIC DNA]</scope>
    <source>
        <strain evidence="2 3">SMS7</strain>
    </source>
</reference>
<proteinExistence type="predicted"/>
<gene>
    <name evidence="2" type="ORF">AREALGSMS7_01170</name>
</gene>
<dbReference type="Pfam" id="PF13517">
    <property type="entry name" value="FG-GAP_3"/>
    <property type="match status" value="1"/>
</dbReference>
<dbReference type="PANTHER" id="PTHR44103">
    <property type="entry name" value="PROPROTEIN CONVERTASE P"/>
    <property type="match status" value="1"/>
</dbReference>
<dbReference type="InterPro" id="IPR013517">
    <property type="entry name" value="FG-GAP"/>
</dbReference>
<dbReference type="RefSeq" id="WP_093977599.1">
    <property type="nucleotide sequence ID" value="NZ_CP022515.1"/>
</dbReference>
<dbReference type="AlphaFoldDB" id="A0A221UTH1"/>
<dbReference type="Proteomes" id="UP000204551">
    <property type="component" value="Chromosome"/>
</dbReference>
<name>A0A221UTH1_9FLAO</name>
<evidence type="ECO:0000313" key="2">
    <source>
        <dbReference type="EMBL" id="ASO04645.1"/>
    </source>
</evidence>
<keyword evidence="1" id="KW-0732">Signal</keyword>